<dbReference type="PANTHER" id="PTHR12475">
    <property type="match status" value="1"/>
</dbReference>
<dbReference type="Proteomes" id="UP000024533">
    <property type="component" value="Unassembled WGS sequence"/>
</dbReference>
<organism evidence="3 4">
    <name type="scientific">Trichophyton interdigitale (strain MR816)</name>
    <dbReference type="NCBI Taxonomy" id="1215338"/>
    <lineage>
        <taxon>Eukaryota</taxon>
        <taxon>Fungi</taxon>
        <taxon>Dikarya</taxon>
        <taxon>Ascomycota</taxon>
        <taxon>Pezizomycotina</taxon>
        <taxon>Eurotiomycetes</taxon>
        <taxon>Eurotiomycetidae</taxon>
        <taxon>Onygenales</taxon>
        <taxon>Arthrodermataceae</taxon>
        <taxon>Trichophyton</taxon>
    </lineage>
</organism>
<dbReference type="Gene3D" id="3.10.129.10">
    <property type="entry name" value="Hotdog Thioesterase"/>
    <property type="match status" value="1"/>
</dbReference>
<dbReference type="OrthoDB" id="265761at2759"/>
<comment type="caution">
    <text evidence="3">The sequence shown here is derived from an EMBL/GenBank/DDBJ whole genome shotgun (WGS) entry which is preliminary data.</text>
</comment>
<dbReference type="OMA" id="PFAWTYR"/>
<dbReference type="Pfam" id="PF13279">
    <property type="entry name" value="4HBT_2"/>
    <property type="match status" value="1"/>
</dbReference>
<dbReference type="PANTHER" id="PTHR12475:SF4">
    <property type="entry name" value="PROTEIN THEM6"/>
    <property type="match status" value="1"/>
</dbReference>
<evidence type="ECO:0008006" key="5">
    <source>
        <dbReference type="Google" id="ProtNLM"/>
    </source>
</evidence>
<dbReference type="InterPro" id="IPR051490">
    <property type="entry name" value="THEM6_lcsJ_thioesterase"/>
</dbReference>
<protein>
    <recommendedName>
        <fullName evidence="5">Capsule polysaccharide biosynthesis protein</fullName>
    </recommendedName>
</protein>
<accession>A0A059JCG7</accession>
<proteinExistence type="inferred from homology"/>
<comment type="similarity">
    <text evidence="1">Belongs to the lcsJ thioesterase family.</text>
</comment>
<keyword evidence="4" id="KW-1185">Reference proteome</keyword>
<dbReference type="AlphaFoldDB" id="A0A059JCG7"/>
<dbReference type="EMBL" id="AOKY01000205">
    <property type="protein sequence ID" value="KDB25368.1"/>
    <property type="molecule type" value="Genomic_DNA"/>
</dbReference>
<dbReference type="HOGENOM" id="CLU_040660_0_1_1"/>
<sequence>MAVLSVPVVLAATSLAIQKARAQLTWKNLLLLYILFNLKSVPFSWHVRLFYHLLSRIHLKKHIYPNPKLKDENKPGHVHPIFVPSSITSRTTLWETDYNIHKSNSTYFSDLDIARTTLVTSLYSPGLELVKREMNKERDANGKQLYPGRIAVMLGSVYCTFKKEIKSFEKYEMRTKIAGWDEKWLYILTFFLRFPKRKGEPKVLLAVGVSKYVVKKGRKTVRPENVLRASGLLPPRPPGEEVPSPPTAPDTPANGEAIESGESLDEPLLRKVLTLTENSDLDKALLDNDVKKNRDNTEKSGAWDWHRIEEERLRGMDVVRSFVNIDAKLHEEVDLSV</sequence>
<evidence type="ECO:0000313" key="3">
    <source>
        <dbReference type="EMBL" id="KDB25368.1"/>
    </source>
</evidence>
<feature type="region of interest" description="Disordered" evidence="2">
    <location>
        <begin position="225"/>
        <end position="261"/>
    </location>
</feature>
<dbReference type="InterPro" id="IPR029069">
    <property type="entry name" value="HotDog_dom_sf"/>
</dbReference>
<evidence type="ECO:0000256" key="2">
    <source>
        <dbReference type="SAM" id="MobiDB-lite"/>
    </source>
</evidence>
<gene>
    <name evidence="3" type="ORF">H109_02782</name>
</gene>
<name>A0A059JCG7_TRIIM</name>
<evidence type="ECO:0000313" key="4">
    <source>
        <dbReference type="Proteomes" id="UP000024533"/>
    </source>
</evidence>
<reference evidence="3 4" key="1">
    <citation type="submission" date="2014-02" db="EMBL/GenBank/DDBJ databases">
        <title>The Genome Sequence of Trichophyton interdigitale MR816.</title>
        <authorList>
            <consortium name="The Broad Institute Genomics Platform"/>
            <person name="Cuomo C.A."/>
            <person name="White T.C."/>
            <person name="Graser Y."/>
            <person name="Martinez-Rossi N."/>
            <person name="Heitman J."/>
            <person name="Young S.K."/>
            <person name="Zeng Q."/>
            <person name="Gargeya S."/>
            <person name="Abouelleil A."/>
            <person name="Alvarado L."/>
            <person name="Chapman S.B."/>
            <person name="Gainer-Dewar J."/>
            <person name="Goldberg J."/>
            <person name="Griggs A."/>
            <person name="Gujja S."/>
            <person name="Hansen M."/>
            <person name="Howarth C."/>
            <person name="Imamovic A."/>
            <person name="Larimer J."/>
            <person name="Martinez D."/>
            <person name="Murphy C."/>
            <person name="Pearson M.D."/>
            <person name="Persinoti G."/>
            <person name="Poon T."/>
            <person name="Priest M."/>
            <person name="Roberts A.D."/>
            <person name="Saif S."/>
            <person name="Shea T.D."/>
            <person name="Sykes S.N."/>
            <person name="Wortman J."/>
            <person name="Nusbaum C."/>
            <person name="Birren B."/>
        </authorList>
    </citation>
    <scope>NUCLEOTIDE SEQUENCE [LARGE SCALE GENOMIC DNA]</scope>
    <source>
        <strain evidence="3 4">MR816</strain>
    </source>
</reference>
<evidence type="ECO:0000256" key="1">
    <source>
        <dbReference type="ARBA" id="ARBA00038476"/>
    </source>
</evidence>
<dbReference type="SUPFAM" id="SSF54637">
    <property type="entry name" value="Thioesterase/thiol ester dehydrase-isomerase"/>
    <property type="match status" value="1"/>
</dbReference>
<dbReference type="CDD" id="cd00586">
    <property type="entry name" value="4HBT"/>
    <property type="match status" value="1"/>
</dbReference>